<evidence type="ECO:0000259" key="7">
    <source>
        <dbReference type="Pfam" id="PF16177"/>
    </source>
</evidence>
<dbReference type="SUPFAM" id="SSF56801">
    <property type="entry name" value="Acetyl-CoA synthetase-like"/>
    <property type="match status" value="1"/>
</dbReference>
<keyword evidence="2" id="KW-0436">Ligase</keyword>
<dbReference type="PANTHER" id="PTHR42921:SF1">
    <property type="entry name" value="ACETOACETYL-COA SYNTHETASE"/>
    <property type="match status" value="1"/>
</dbReference>
<evidence type="ECO:0000256" key="2">
    <source>
        <dbReference type="ARBA" id="ARBA00022598"/>
    </source>
</evidence>
<dbReference type="Gene3D" id="3.30.300.30">
    <property type="match status" value="1"/>
</dbReference>
<dbReference type="InterPro" id="IPR005914">
    <property type="entry name" value="Acac_CoA_synth"/>
</dbReference>
<evidence type="ECO:0000256" key="4">
    <source>
        <dbReference type="ARBA" id="ARBA00022840"/>
    </source>
</evidence>
<dbReference type="Pfam" id="PF13193">
    <property type="entry name" value="AMP-binding_C"/>
    <property type="match status" value="1"/>
</dbReference>
<dbReference type="AlphaFoldDB" id="A0A918KLT0"/>
<dbReference type="InterPro" id="IPR000873">
    <property type="entry name" value="AMP-dep_synth/lig_dom"/>
</dbReference>
<reference evidence="8" key="1">
    <citation type="journal article" date="2014" name="Int. J. Syst. Evol. Microbiol.">
        <title>Complete genome sequence of Corynebacterium casei LMG S-19264T (=DSM 44701T), isolated from a smear-ripened cheese.</title>
        <authorList>
            <consortium name="US DOE Joint Genome Institute (JGI-PGF)"/>
            <person name="Walter F."/>
            <person name="Albersmeier A."/>
            <person name="Kalinowski J."/>
            <person name="Ruckert C."/>
        </authorList>
    </citation>
    <scope>NUCLEOTIDE SEQUENCE</scope>
    <source>
        <strain evidence="8">KCTC 22169</strain>
    </source>
</reference>
<dbReference type="Proteomes" id="UP000626148">
    <property type="component" value="Unassembled WGS sequence"/>
</dbReference>
<feature type="domain" description="Acetyl-coenzyme A synthetase N-terminal" evidence="7">
    <location>
        <begin position="35"/>
        <end position="89"/>
    </location>
</feature>
<keyword evidence="3" id="KW-0547">Nucleotide-binding</keyword>
<dbReference type="NCBIfam" id="NF002937">
    <property type="entry name" value="PRK03584.1"/>
    <property type="match status" value="1"/>
</dbReference>
<keyword evidence="9" id="KW-1185">Reference proteome</keyword>
<dbReference type="GO" id="GO:0006629">
    <property type="term" value="P:lipid metabolic process"/>
    <property type="evidence" value="ECO:0007669"/>
    <property type="project" value="InterPro"/>
</dbReference>
<dbReference type="PANTHER" id="PTHR42921">
    <property type="entry name" value="ACETOACETYL-COA SYNTHETASE"/>
    <property type="match status" value="1"/>
</dbReference>
<evidence type="ECO:0000256" key="1">
    <source>
        <dbReference type="ARBA" id="ARBA00006432"/>
    </source>
</evidence>
<comment type="caution">
    <text evidence="8">The sequence shown here is derived from an EMBL/GenBank/DDBJ whole genome shotgun (WGS) entry which is preliminary data.</text>
</comment>
<reference evidence="8" key="2">
    <citation type="submission" date="2020-09" db="EMBL/GenBank/DDBJ databases">
        <authorList>
            <person name="Sun Q."/>
            <person name="Kim S."/>
        </authorList>
    </citation>
    <scope>NUCLEOTIDE SEQUENCE</scope>
    <source>
        <strain evidence="8">KCTC 22169</strain>
    </source>
</reference>
<protein>
    <submittedName>
        <fullName evidence="8">Acetoacetyl-CoA synthetase</fullName>
    </submittedName>
</protein>
<dbReference type="GO" id="GO:0030729">
    <property type="term" value="F:acetoacetate-CoA ligase activity"/>
    <property type="evidence" value="ECO:0007669"/>
    <property type="project" value="InterPro"/>
</dbReference>
<dbReference type="PROSITE" id="PS00455">
    <property type="entry name" value="AMP_BINDING"/>
    <property type="match status" value="1"/>
</dbReference>
<dbReference type="InterPro" id="IPR045851">
    <property type="entry name" value="AMP-bd_C_sf"/>
</dbReference>
<comment type="similarity">
    <text evidence="1">Belongs to the ATP-dependent AMP-binding enzyme family.</text>
</comment>
<evidence type="ECO:0000313" key="8">
    <source>
        <dbReference type="EMBL" id="GGX67334.1"/>
    </source>
</evidence>
<dbReference type="Gene3D" id="3.40.50.12780">
    <property type="entry name" value="N-terminal domain of ligase-like"/>
    <property type="match status" value="1"/>
</dbReference>
<dbReference type="InterPro" id="IPR025110">
    <property type="entry name" value="AMP-bd_C"/>
</dbReference>
<evidence type="ECO:0000259" key="5">
    <source>
        <dbReference type="Pfam" id="PF00501"/>
    </source>
</evidence>
<dbReference type="GO" id="GO:0005524">
    <property type="term" value="F:ATP binding"/>
    <property type="evidence" value="ECO:0007669"/>
    <property type="project" value="UniProtKB-KW"/>
</dbReference>
<proteinExistence type="inferred from homology"/>
<dbReference type="NCBIfam" id="TIGR01217">
    <property type="entry name" value="ac_ac_CoA_syn"/>
    <property type="match status" value="1"/>
</dbReference>
<dbReference type="InterPro" id="IPR020845">
    <property type="entry name" value="AMP-binding_CS"/>
</dbReference>
<name>A0A918KLT0_9GAMM</name>
<dbReference type="Pfam" id="PF16177">
    <property type="entry name" value="ACAS_N"/>
    <property type="match status" value="1"/>
</dbReference>
<dbReference type="EMBL" id="BMXR01000011">
    <property type="protein sequence ID" value="GGX67334.1"/>
    <property type="molecule type" value="Genomic_DNA"/>
</dbReference>
<dbReference type="InterPro" id="IPR032387">
    <property type="entry name" value="ACAS_N"/>
</dbReference>
<feature type="domain" description="AMP-binding enzyme C-terminal" evidence="6">
    <location>
        <begin position="537"/>
        <end position="607"/>
    </location>
</feature>
<dbReference type="Pfam" id="PF00501">
    <property type="entry name" value="AMP-binding"/>
    <property type="match status" value="1"/>
</dbReference>
<evidence type="ECO:0000313" key="9">
    <source>
        <dbReference type="Proteomes" id="UP000626148"/>
    </source>
</evidence>
<evidence type="ECO:0000256" key="3">
    <source>
        <dbReference type="ARBA" id="ARBA00022741"/>
    </source>
</evidence>
<dbReference type="RefSeq" id="WP_189611816.1">
    <property type="nucleotide sequence ID" value="NZ_BMXR01000011.1"/>
</dbReference>
<sequence length="643" mass="70538">MSILYTPSEARKAASQLAAFAQRISDKTGRTFSSYPELQQWSVSDIQTFWRELWDFAGIVGEPGEVVLADRSLPGASWFPEARLNFSENLLARGRDGDVALIGLSESRSESEWTYANLKRAVARLAGYLKHECDVKPGDRVAAYLGNTPEAIIGMLAASRIGAVWTSASPDFGFEGVLDRFGQVEPKVVIVGNGYGYGGKYHERGSVIRSLQDAMPAVGRWIAVDTLPSADLPGGCEPWQGILDTEWPDAPPEALPFDHPLYILYSSGTTGKPKCIVHGAGGTLLQHCKELMLHGDIKQDSVFFYFTTTGWMMWNWLASGLVTGATLVLFDGNPMYPGPDVLWREAGRLGITHFGTSAKYISACRKRDLTPGNTFNLAPLETLFSTGSPLAPEDFDWVYQAIKPDVSLQSISGGTDIVSCFVGGNPWSPVVRGKIQGANLGMDVQAWNEDGRPVVGERGELVCAQPAPCMPIYFWNDPNGERYRSAYFDRFPGVWAHGDFIEFDEDGQAIIHGRSDTTLNPGGVRIGTAEIYRQVETLEAIQDSLVVGKPVKNDVQVILFVQLAEGETLTGELKDRIRKRIRENTTPRHVPADIVQVPSVPYTRSGKKVELAVTQILRGEEPRNLTALANPESLEAYRVYASG</sequence>
<organism evidence="8 9">
    <name type="scientific">Saccharospirillum salsuginis</name>
    <dbReference type="NCBI Taxonomy" id="418750"/>
    <lineage>
        <taxon>Bacteria</taxon>
        <taxon>Pseudomonadati</taxon>
        <taxon>Pseudomonadota</taxon>
        <taxon>Gammaproteobacteria</taxon>
        <taxon>Oceanospirillales</taxon>
        <taxon>Saccharospirillaceae</taxon>
        <taxon>Saccharospirillum</taxon>
    </lineage>
</organism>
<feature type="domain" description="AMP-dependent synthetase/ligase" evidence="5">
    <location>
        <begin position="95"/>
        <end position="467"/>
    </location>
</feature>
<gene>
    <name evidence="8" type="ORF">GCM10007392_38640</name>
</gene>
<accession>A0A918KLT0</accession>
<dbReference type="InterPro" id="IPR042099">
    <property type="entry name" value="ANL_N_sf"/>
</dbReference>
<keyword evidence="4" id="KW-0067">ATP-binding</keyword>
<evidence type="ECO:0000259" key="6">
    <source>
        <dbReference type="Pfam" id="PF13193"/>
    </source>
</evidence>